<feature type="region of interest" description="Disordered" evidence="1">
    <location>
        <begin position="1"/>
        <end position="31"/>
    </location>
</feature>
<dbReference type="STRING" id="665126.ABB55_21550"/>
<keyword evidence="2" id="KW-0812">Transmembrane</keyword>
<reference evidence="3 4" key="2">
    <citation type="submission" date="2015-10" db="EMBL/GenBank/DDBJ databases">
        <title>Draft Genome Sequence of Prosthecomicrobium hirschii ATCC 27832.</title>
        <authorList>
            <person name="Daniel J."/>
            <person name="Givan S.A."/>
            <person name="Brun Y.V."/>
            <person name="Brown P.J."/>
        </authorList>
    </citation>
    <scope>NUCLEOTIDE SEQUENCE [LARGE SCALE GENOMIC DNA]</scope>
    <source>
        <strain evidence="3 4">16</strain>
    </source>
</reference>
<evidence type="ECO:0000313" key="4">
    <source>
        <dbReference type="Proteomes" id="UP000048984"/>
    </source>
</evidence>
<keyword evidence="2" id="KW-1133">Transmembrane helix</keyword>
<reference evidence="3 4" key="1">
    <citation type="submission" date="2015-09" db="EMBL/GenBank/DDBJ databases">
        <authorList>
            <person name="Jackson K.R."/>
            <person name="Lunt B.L."/>
            <person name="Fisher J.N.B."/>
            <person name="Gardner A.V."/>
            <person name="Bailey M.E."/>
            <person name="Deus L.M."/>
            <person name="Earl A.S."/>
            <person name="Gibby P.D."/>
            <person name="Hartmann K.A."/>
            <person name="Liu J.E."/>
            <person name="Manci A.M."/>
            <person name="Nielsen D.A."/>
            <person name="Solomon M.B."/>
            <person name="Breakwell D.P."/>
            <person name="Burnett S.H."/>
            <person name="Grose J.H."/>
        </authorList>
    </citation>
    <scope>NUCLEOTIDE SEQUENCE [LARGE SCALE GENOMIC DNA]</scope>
    <source>
        <strain evidence="3 4">16</strain>
    </source>
</reference>
<keyword evidence="4" id="KW-1185">Reference proteome</keyword>
<name>A0A0P6W5L6_9HYPH</name>
<feature type="transmembrane region" description="Helical" evidence="2">
    <location>
        <begin position="94"/>
        <end position="113"/>
    </location>
</feature>
<keyword evidence="2" id="KW-0472">Membrane</keyword>
<feature type="transmembrane region" description="Helical" evidence="2">
    <location>
        <begin position="125"/>
        <end position="149"/>
    </location>
</feature>
<comment type="caution">
    <text evidence="3">The sequence shown here is derived from an EMBL/GenBank/DDBJ whole genome shotgun (WGS) entry which is preliminary data.</text>
</comment>
<sequence>MSVVQRRGTLTVPRHPLSPDPSSPHPHGAAPATEQAEPLFELAAFVLALPLVPSALIALAALFGSLAGCDAEAASLCRIGAVDLGQVIRISVEAAWDMPVFVGLPMLIATVLVHRSTEDLGQRFFWGALMPVACLFAVLAAPVAAVHFADHDSCRITEAGRGLCRIYGVELGDNYATSAMVPWLLIPAVPAAVVYALGYLGFVRVAAWARRLTFSRSAASMPGSSRSVRA</sequence>
<protein>
    <submittedName>
        <fullName evidence="3">Uncharacterized protein</fullName>
    </submittedName>
</protein>
<feature type="transmembrane region" description="Helical" evidence="2">
    <location>
        <begin position="183"/>
        <end position="207"/>
    </location>
</feature>
<feature type="transmembrane region" description="Helical" evidence="2">
    <location>
        <begin position="42"/>
        <end position="63"/>
    </location>
</feature>
<evidence type="ECO:0000256" key="1">
    <source>
        <dbReference type="SAM" id="MobiDB-lite"/>
    </source>
</evidence>
<dbReference type="EMBL" id="LJYW01000001">
    <property type="protein sequence ID" value="KPL54483.1"/>
    <property type="molecule type" value="Genomic_DNA"/>
</dbReference>
<proteinExistence type="predicted"/>
<dbReference type="Proteomes" id="UP000048984">
    <property type="component" value="Unassembled WGS sequence"/>
</dbReference>
<accession>A0A0P6W5L6</accession>
<organism evidence="3 4">
    <name type="scientific">Prosthecodimorpha hirschii</name>
    <dbReference type="NCBI Taxonomy" id="665126"/>
    <lineage>
        <taxon>Bacteria</taxon>
        <taxon>Pseudomonadati</taxon>
        <taxon>Pseudomonadota</taxon>
        <taxon>Alphaproteobacteria</taxon>
        <taxon>Hyphomicrobiales</taxon>
        <taxon>Ancalomicrobiaceae</taxon>
        <taxon>Prosthecodimorpha</taxon>
    </lineage>
</organism>
<evidence type="ECO:0000256" key="2">
    <source>
        <dbReference type="SAM" id="Phobius"/>
    </source>
</evidence>
<evidence type="ECO:0000313" key="3">
    <source>
        <dbReference type="EMBL" id="KPL54483.1"/>
    </source>
</evidence>
<gene>
    <name evidence="3" type="ORF">ABB55_21550</name>
</gene>
<dbReference type="RefSeq" id="WP_054360650.1">
    <property type="nucleotide sequence ID" value="NZ_JAPCYQ010000001.1"/>
</dbReference>
<dbReference type="AlphaFoldDB" id="A0A0P6W5L6"/>